<evidence type="ECO:0000313" key="3">
    <source>
        <dbReference type="EMBL" id="ODN06120.1"/>
    </source>
</evidence>
<keyword evidence="4" id="KW-1185">Reference proteome</keyword>
<feature type="chain" id="PRO_5008905703" evidence="2">
    <location>
        <begin position="30"/>
        <end position="124"/>
    </location>
</feature>
<dbReference type="AlphaFoldDB" id="A0A1D2NLH6"/>
<dbReference type="EMBL" id="LJIJ01000010">
    <property type="protein sequence ID" value="ODN06120.1"/>
    <property type="molecule type" value="Genomic_DNA"/>
</dbReference>
<evidence type="ECO:0000256" key="2">
    <source>
        <dbReference type="SAM" id="SignalP"/>
    </source>
</evidence>
<keyword evidence="2" id="KW-0732">Signal</keyword>
<dbReference type="Proteomes" id="UP000094527">
    <property type="component" value="Unassembled WGS sequence"/>
</dbReference>
<evidence type="ECO:0000313" key="4">
    <source>
        <dbReference type="Proteomes" id="UP000094527"/>
    </source>
</evidence>
<reference evidence="3 4" key="1">
    <citation type="journal article" date="2016" name="Genome Biol. Evol.">
        <title>Gene Family Evolution Reflects Adaptation to Soil Environmental Stressors in the Genome of the Collembolan Orchesella cincta.</title>
        <authorList>
            <person name="Faddeeva-Vakhrusheva A."/>
            <person name="Derks M.F."/>
            <person name="Anvar S.Y."/>
            <person name="Agamennone V."/>
            <person name="Suring W."/>
            <person name="Smit S."/>
            <person name="van Straalen N.M."/>
            <person name="Roelofs D."/>
        </authorList>
    </citation>
    <scope>NUCLEOTIDE SEQUENCE [LARGE SCALE GENOMIC DNA]</scope>
    <source>
        <tissue evidence="3">Mixed pool</tissue>
    </source>
</reference>
<organism evidence="3 4">
    <name type="scientific">Orchesella cincta</name>
    <name type="common">Springtail</name>
    <name type="synonym">Podura cincta</name>
    <dbReference type="NCBI Taxonomy" id="48709"/>
    <lineage>
        <taxon>Eukaryota</taxon>
        <taxon>Metazoa</taxon>
        <taxon>Ecdysozoa</taxon>
        <taxon>Arthropoda</taxon>
        <taxon>Hexapoda</taxon>
        <taxon>Collembola</taxon>
        <taxon>Entomobryomorpha</taxon>
        <taxon>Entomobryoidea</taxon>
        <taxon>Orchesellidae</taxon>
        <taxon>Orchesellinae</taxon>
        <taxon>Orchesella</taxon>
    </lineage>
</organism>
<protein>
    <submittedName>
        <fullName evidence="3">Uncharacterized protein</fullName>
    </submittedName>
</protein>
<feature type="compositionally biased region" description="Basic and acidic residues" evidence="1">
    <location>
        <begin position="93"/>
        <end position="103"/>
    </location>
</feature>
<feature type="region of interest" description="Disordered" evidence="1">
    <location>
        <begin position="67"/>
        <end position="108"/>
    </location>
</feature>
<gene>
    <name evidence="3" type="ORF">Ocin01_00534</name>
</gene>
<accession>A0A1D2NLH6</accession>
<name>A0A1D2NLH6_ORCCI</name>
<feature type="compositionally biased region" description="Polar residues" evidence="1">
    <location>
        <begin position="67"/>
        <end position="88"/>
    </location>
</feature>
<proteinExistence type="predicted"/>
<sequence length="124" mass="14061">MPLIMNKVHFAFAITAASAIILCWSTVEGFPRTEELEKVVHKDLQQSGQDFLAHILVKRYSQYYQNTRTTSGPYRRTTSGPYRRTTSGPYRRTTREPSRKPEDETCSSCSRCPTGKCRSTGACC</sequence>
<feature type="signal peptide" evidence="2">
    <location>
        <begin position="1"/>
        <end position="29"/>
    </location>
</feature>
<comment type="caution">
    <text evidence="3">The sequence shown here is derived from an EMBL/GenBank/DDBJ whole genome shotgun (WGS) entry which is preliminary data.</text>
</comment>
<evidence type="ECO:0000256" key="1">
    <source>
        <dbReference type="SAM" id="MobiDB-lite"/>
    </source>
</evidence>